<protein>
    <submittedName>
        <fullName evidence="1">Uncharacterized protein</fullName>
    </submittedName>
</protein>
<organism evidence="1">
    <name type="scientific">Raoultella ornithinolytica</name>
    <name type="common">Klebsiella ornithinolytica</name>
    <dbReference type="NCBI Taxonomy" id="54291"/>
    <lineage>
        <taxon>Bacteria</taxon>
        <taxon>Pseudomonadati</taxon>
        <taxon>Pseudomonadota</taxon>
        <taxon>Gammaproteobacteria</taxon>
        <taxon>Enterobacterales</taxon>
        <taxon>Enterobacteriaceae</taxon>
        <taxon>Klebsiella/Raoultella group</taxon>
        <taxon>Raoultella</taxon>
    </lineage>
</organism>
<reference evidence="1" key="1">
    <citation type="submission" date="2018-10" db="EMBL/GenBank/DDBJ databases">
        <title>Emergence of colistin resistance gene mcr-8 and its variant in Raoultella ornithinolytica.</title>
        <authorList>
            <person name="Wang X."/>
            <person name="Shen Z."/>
        </authorList>
    </citation>
    <scope>NUCLEOTIDE SEQUENCE</scope>
    <source>
        <strain evidence="1">QDRO2</strain>
    </source>
</reference>
<sequence length="72" mass="8024">MSGPEIGEHSDFRELFDALPPVLKNQEALHQRRLPAAMITASLNVSGTPSTIFICQRLIIPPLRVTGSEYEY</sequence>
<evidence type="ECO:0000313" key="1">
    <source>
        <dbReference type="EMBL" id="AZZ88837.1"/>
    </source>
</evidence>
<proteinExistence type="predicted"/>
<name>A0A3T0VFL9_RAOOR</name>
<dbReference type="AlphaFoldDB" id="A0A3T0VFL9"/>
<dbReference type="EMBL" id="MK097469">
    <property type="protein sequence ID" value="AZZ88837.1"/>
    <property type="molecule type" value="Genomic_DNA"/>
</dbReference>
<accession>A0A3T0VFL9</accession>